<sequence>MTMNFNRKTCMRLAAGTVLCGGAALGGFLWWQLQAFDRMTDSRLERGMGLFALELERRDGGLLQRDLVLRLGFRTEDGLTESFLVMNGRFRPGLRPSVSFEPVANSDPDAAILVKADPRIRFVFSPLMSPEEAEVVWRGASDEKETIGDGRVTADIGFDRARRALTGLTVSGRLGASESRWEGGHVKSAEKTFEYVYAESPLKFAFSYSSAGDFVKGELMPLGMGPLSYSLTVTPEKEAGRLRNATEFKFDIRDVNINDSELPVFDLRFDAGLYTPPNVWLPCLSAHFVLGSDMAELPGICPDGSMTDIFAASMQGNVEGTVRDFRLAWAGAELTLKGSFVNHGLPGGKFETWVSFVDTGKGPVPGSVDALNRDLRQYVEALEKEGAVKRVGEDAYETTLEFRLTPEGILKTTANGRDMDESKADFHWGLPSTEPSEIIIKISPKAEPYLTKGVDAAVVEPIEKLLTGLDAVQRWSSTRNEYGAQVLVITVDDFARAPEVVEALDVRLEQIKEVVQDAVVMEMRFAPEAMPAEWE</sequence>
<comment type="caution">
    <text evidence="1">The sequence shown here is derived from an EMBL/GenBank/DDBJ whole genome shotgun (WGS) entry which is preliminary data.</text>
</comment>
<evidence type="ECO:0000313" key="2">
    <source>
        <dbReference type="Proteomes" id="UP000005835"/>
    </source>
</evidence>
<proteinExistence type="predicted"/>
<dbReference type="AlphaFoldDB" id="K1JIX8"/>
<dbReference type="Proteomes" id="UP000005835">
    <property type="component" value="Unassembled WGS sequence"/>
</dbReference>
<accession>K1JIX8</accession>
<evidence type="ECO:0000313" key="1">
    <source>
        <dbReference type="EMBL" id="EKB30126.1"/>
    </source>
</evidence>
<dbReference type="HOGENOM" id="CLU_508907_0_0_4"/>
<organism evidence="1 2">
    <name type="scientific">Sutterella wadsworthensis 2_1_59BFAA</name>
    <dbReference type="NCBI Taxonomy" id="742823"/>
    <lineage>
        <taxon>Bacteria</taxon>
        <taxon>Pseudomonadati</taxon>
        <taxon>Pseudomonadota</taxon>
        <taxon>Betaproteobacteria</taxon>
        <taxon>Burkholderiales</taxon>
        <taxon>Sutterellaceae</taxon>
        <taxon>Sutterella</taxon>
    </lineage>
</organism>
<keyword evidence="2" id="KW-1185">Reference proteome</keyword>
<dbReference type="RefSeq" id="WP_005437148.1">
    <property type="nucleotide sequence ID" value="NZ_JH815521.1"/>
</dbReference>
<dbReference type="STRING" id="742823.HMPREF9465_02256"/>
<protein>
    <submittedName>
        <fullName evidence="1">Uncharacterized protein</fullName>
    </submittedName>
</protein>
<dbReference type="EMBL" id="ADMG01000055">
    <property type="protein sequence ID" value="EKB30126.1"/>
    <property type="molecule type" value="Genomic_DNA"/>
</dbReference>
<dbReference type="PATRIC" id="fig|742823.3.peg.2261"/>
<name>K1JIX8_9BURK</name>
<gene>
    <name evidence="1" type="ORF">HMPREF9465_02256</name>
</gene>
<reference evidence="1 2" key="1">
    <citation type="submission" date="2012-05" db="EMBL/GenBank/DDBJ databases">
        <title>The Genome Sequence of Sutterella wadsworthensis 2_1_59BFAA.</title>
        <authorList>
            <consortium name="The Broad Institute Genome Sequencing Platform"/>
            <person name="Earl A."/>
            <person name="Ward D."/>
            <person name="Feldgarden M."/>
            <person name="Gevers D."/>
            <person name="Daigneault M."/>
            <person name="Strauss J."/>
            <person name="Allen-Vercoe E."/>
            <person name="Walker B."/>
            <person name="Young S.K."/>
            <person name="Zeng Q."/>
            <person name="Gargeya S."/>
            <person name="Fitzgerald M."/>
            <person name="Haas B."/>
            <person name="Abouelleil A."/>
            <person name="Alvarado L."/>
            <person name="Arachchi H.M."/>
            <person name="Berlin A.M."/>
            <person name="Chapman S.B."/>
            <person name="Goldberg J."/>
            <person name="Griggs A."/>
            <person name="Gujja S."/>
            <person name="Hansen M."/>
            <person name="Howarth C."/>
            <person name="Imamovic A."/>
            <person name="Larimer J."/>
            <person name="McCowen C."/>
            <person name="Montmayeur A."/>
            <person name="Murphy C."/>
            <person name="Neiman D."/>
            <person name="Pearson M."/>
            <person name="Priest M."/>
            <person name="Roberts A."/>
            <person name="Saif S."/>
            <person name="Shea T."/>
            <person name="Sisk P."/>
            <person name="Sykes S."/>
            <person name="Wortman J."/>
            <person name="Nusbaum C."/>
            <person name="Birren B."/>
        </authorList>
    </citation>
    <scope>NUCLEOTIDE SEQUENCE [LARGE SCALE GENOMIC DNA]</scope>
    <source>
        <strain evidence="1 2">2_1_59BFAA</strain>
    </source>
</reference>